<reference evidence="3 4" key="1">
    <citation type="submission" date="2020-07" db="EMBL/GenBank/DDBJ databases">
        <title>Complete genome sequence for Sandaracinobacter sp. M6.</title>
        <authorList>
            <person name="Tang Y."/>
            <person name="Liu Q."/>
            <person name="Guo Z."/>
            <person name="Lei P."/>
            <person name="Huang B."/>
        </authorList>
    </citation>
    <scope>NUCLEOTIDE SEQUENCE [LARGE SCALE GENOMIC DNA]</scope>
    <source>
        <strain evidence="3 4">M6</strain>
    </source>
</reference>
<dbReference type="EMBL" id="CP059851">
    <property type="protein sequence ID" value="QMW21831.1"/>
    <property type="molecule type" value="Genomic_DNA"/>
</dbReference>
<dbReference type="KEGG" id="sand:H3309_10535"/>
<keyword evidence="4" id="KW-1185">Reference proteome</keyword>
<protein>
    <submittedName>
        <fullName evidence="3">Inositol-3-phosphate synthase</fullName>
    </submittedName>
</protein>
<dbReference type="AlphaFoldDB" id="A0A7G5IEN9"/>
<evidence type="ECO:0000313" key="3">
    <source>
        <dbReference type="EMBL" id="QMW21831.1"/>
    </source>
</evidence>
<sequence>MNQINLAIVGVGNCASSLVQGIAHYSNGGANEAIGLSHWDLGGYRPKDIRVVAAWDVDRRKVGQDVADAIFAKPNCTAVFCDHVPDSGVKVRMGAVLDGVSAHMADYSEARSFRVADAPEPSLADVVEVLKASEADVLMNYLPVGSQAATEFYAEAALKAGVAFVNNIPVFIASNPDWARRFLEAGVPLIGDDIKAQIGATIVHRTLTDLFAQRGVRLDRTYQLNTGGNTDFLNMLNKDRLASKKTSKTEAVQSVAERRLDDDNIHVGPSDYVAWQNDNKVCFLRMEGRMFGGVPMNIELRLSVEDSPNSAGVAIDLIRCAKVAKDRGIGGIIHPASSSFCKHPPVQVPDRDAFEALEAFIKGANTKH</sequence>
<evidence type="ECO:0000313" key="4">
    <source>
        <dbReference type="Proteomes" id="UP000515292"/>
    </source>
</evidence>
<accession>A0A7G5IEN9</accession>
<evidence type="ECO:0000256" key="1">
    <source>
        <dbReference type="ARBA" id="ARBA00010813"/>
    </source>
</evidence>
<dbReference type="Pfam" id="PF01658">
    <property type="entry name" value="Inos-1-P_synth"/>
    <property type="match status" value="1"/>
</dbReference>
<gene>
    <name evidence="3" type="ORF">H3309_10535</name>
</gene>
<dbReference type="GO" id="GO:0008654">
    <property type="term" value="P:phospholipid biosynthetic process"/>
    <property type="evidence" value="ECO:0007669"/>
    <property type="project" value="InterPro"/>
</dbReference>
<dbReference type="Gene3D" id="3.40.50.720">
    <property type="entry name" value="NAD(P)-binding Rossmann-like Domain"/>
    <property type="match status" value="1"/>
</dbReference>
<dbReference type="InterPro" id="IPR013021">
    <property type="entry name" value="Myo-inos-1-P_Synthase_GAPDH"/>
</dbReference>
<proteinExistence type="inferred from homology"/>
<name>A0A7G5IEN9_9SPHN</name>
<organism evidence="3 4">
    <name type="scientific">Sandaracinobacteroides saxicola</name>
    <dbReference type="NCBI Taxonomy" id="2759707"/>
    <lineage>
        <taxon>Bacteria</taxon>
        <taxon>Pseudomonadati</taxon>
        <taxon>Pseudomonadota</taxon>
        <taxon>Alphaproteobacteria</taxon>
        <taxon>Sphingomonadales</taxon>
        <taxon>Sphingosinicellaceae</taxon>
        <taxon>Sandaracinobacteroides</taxon>
    </lineage>
</organism>
<dbReference type="InterPro" id="IPR002587">
    <property type="entry name" value="Myo-inos-1-P_Synthase"/>
</dbReference>
<dbReference type="SUPFAM" id="SSF55347">
    <property type="entry name" value="Glyceraldehyde-3-phosphate dehydrogenase-like, C-terminal domain"/>
    <property type="match status" value="1"/>
</dbReference>
<dbReference type="InterPro" id="IPR052199">
    <property type="entry name" value="MIPS"/>
</dbReference>
<dbReference type="Gene3D" id="3.30.360.10">
    <property type="entry name" value="Dihydrodipicolinate Reductase, domain 2"/>
    <property type="match status" value="1"/>
</dbReference>
<evidence type="ECO:0000259" key="2">
    <source>
        <dbReference type="Pfam" id="PF01658"/>
    </source>
</evidence>
<dbReference type="InterPro" id="IPR036291">
    <property type="entry name" value="NAD(P)-bd_dom_sf"/>
</dbReference>
<dbReference type="PANTHER" id="PTHR43125:SF1">
    <property type="entry name" value="INOSITOL-3-PHOSPHATE SYNTHASE"/>
    <property type="match status" value="1"/>
</dbReference>
<dbReference type="GO" id="GO:0006021">
    <property type="term" value="P:inositol biosynthetic process"/>
    <property type="evidence" value="ECO:0007669"/>
    <property type="project" value="InterPro"/>
</dbReference>
<dbReference type="SUPFAM" id="SSF51735">
    <property type="entry name" value="NAD(P)-binding Rossmann-fold domains"/>
    <property type="match status" value="1"/>
</dbReference>
<dbReference type="PIRSF" id="PIRSF015578">
    <property type="entry name" value="Myoinos-ppht_syn"/>
    <property type="match status" value="1"/>
</dbReference>
<dbReference type="PANTHER" id="PTHR43125">
    <property type="entry name" value="INOSITOL-3-PHOSPHATE SYNTHASE"/>
    <property type="match status" value="1"/>
</dbReference>
<dbReference type="Proteomes" id="UP000515292">
    <property type="component" value="Chromosome"/>
</dbReference>
<comment type="similarity">
    <text evidence="1">Belongs to the myo-inositol 1-phosphate synthase family.</text>
</comment>
<dbReference type="RefSeq" id="WP_182294677.1">
    <property type="nucleotide sequence ID" value="NZ_CP059851.1"/>
</dbReference>
<dbReference type="GO" id="GO:0004512">
    <property type="term" value="F:inositol-3-phosphate synthase activity"/>
    <property type="evidence" value="ECO:0007669"/>
    <property type="project" value="InterPro"/>
</dbReference>
<feature type="domain" description="Myo-inositol-1-phosphate synthase GAPDH-like" evidence="2">
    <location>
        <begin position="199"/>
        <end position="307"/>
    </location>
</feature>